<evidence type="ECO:0000313" key="4">
    <source>
        <dbReference type="Proteomes" id="UP000077355"/>
    </source>
</evidence>
<dbReference type="RefSeq" id="WP_068653295.1">
    <property type="nucleotide sequence ID" value="NZ_LVJI01000054.1"/>
</dbReference>
<organism evidence="3 4">
    <name type="scientific">Paenibacillus antarcticus</name>
    <dbReference type="NCBI Taxonomy" id="253703"/>
    <lineage>
        <taxon>Bacteria</taxon>
        <taxon>Bacillati</taxon>
        <taxon>Bacillota</taxon>
        <taxon>Bacilli</taxon>
        <taxon>Bacillales</taxon>
        <taxon>Paenibacillaceae</taxon>
        <taxon>Paenibacillus</taxon>
    </lineage>
</organism>
<evidence type="ECO:0000256" key="1">
    <source>
        <dbReference type="SAM" id="Phobius"/>
    </source>
</evidence>
<dbReference type="Pfam" id="PF00561">
    <property type="entry name" value="Abhydrolase_1"/>
    <property type="match status" value="1"/>
</dbReference>
<dbReference type="PANTHER" id="PTHR43798">
    <property type="entry name" value="MONOACYLGLYCEROL LIPASE"/>
    <property type="match status" value="1"/>
</dbReference>
<dbReference type="EMBL" id="LVJI01000054">
    <property type="protein sequence ID" value="OAB40492.1"/>
    <property type="molecule type" value="Genomic_DNA"/>
</dbReference>
<name>A0A168JDP7_9BACL</name>
<reference evidence="3 4" key="1">
    <citation type="submission" date="2016-03" db="EMBL/GenBank/DDBJ databases">
        <title>Draft genome sequence of Paenibacillus antarcticus CECT 5836.</title>
        <authorList>
            <person name="Shin S.-K."/>
            <person name="Yi H."/>
        </authorList>
    </citation>
    <scope>NUCLEOTIDE SEQUENCE [LARGE SCALE GENOMIC DNA]</scope>
    <source>
        <strain evidence="3 4">CECT 5836</strain>
    </source>
</reference>
<dbReference type="InterPro" id="IPR000073">
    <property type="entry name" value="AB_hydrolase_1"/>
</dbReference>
<evidence type="ECO:0000313" key="3">
    <source>
        <dbReference type="EMBL" id="OAB40492.1"/>
    </source>
</evidence>
<dbReference type="InterPro" id="IPR029058">
    <property type="entry name" value="AB_hydrolase_fold"/>
</dbReference>
<proteinExistence type="predicted"/>
<keyword evidence="3" id="KW-0378">Hydrolase</keyword>
<feature type="transmembrane region" description="Helical" evidence="1">
    <location>
        <begin position="20"/>
        <end position="42"/>
    </location>
</feature>
<dbReference type="Gene3D" id="3.40.50.1820">
    <property type="entry name" value="alpha/beta hydrolase"/>
    <property type="match status" value="1"/>
</dbReference>
<dbReference type="Proteomes" id="UP000077355">
    <property type="component" value="Unassembled WGS sequence"/>
</dbReference>
<protein>
    <submittedName>
        <fullName evidence="3">Alpha/beta hydrolase</fullName>
    </submittedName>
</protein>
<keyword evidence="1" id="KW-1133">Transmembrane helix</keyword>
<dbReference type="PANTHER" id="PTHR43798:SF33">
    <property type="entry name" value="HYDROLASE, PUTATIVE (AFU_ORTHOLOGUE AFUA_2G14860)-RELATED"/>
    <property type="match status" value="1"/>
</dbReference>
<keyword evidence="1" id="KW-0472">Membrane</keyword>
<dbReference type="GO" id="GO:0016020">
    <property type="term" value="C:membrane"/>
    <property type="evidence" value="ECO:0007669"/>
    <property type="project" value="TreeGrafter"/>
</dbReference>
<gene>
    <name evidence="3" type="ORF">PBAT_24360</name>
</gene>
<evidence type="ECO:0000259" key="2">
    <source>
        <dbReference type="Pfam" id="PF00561"/>
    </source>
</evidence>
<comment type="caution">
    <text evidence="3">The sequence shown here is derived from an EMBL/GenBank/DDBJ whole genome shotgun (WGS) entry which is preliminary data.</text>
</comment>
<feature type="domain" description="AB hydrolase-1" evidence="2">
    <location>
        <begin position="81"/>
        <end position="193"/>
    </location>
</feature>
<dbReference type="SUPFAM" id="SSF53474">
    <property type="entry name" value="alpha/beta-Hydrolases"/>
    <property type="match status" value="1"/>
</dbReference>
<dbReference type="GO" id="GO:0016787">
    <property type="term" value="F:hydrolase activity"/>
    <property type="evidence" value="ECO:0007669"/>
    <property type="project" value="UniProtKB-KW"/>
</dbReference>
<accession>A0A168JDP7</accession>
<dbReference type="InterPro" id="IPR050266">
    <property type="entry name" value="AB_hydrolase_sf"/>
</dbReference>
<keyword evidence="4" id="KW-1185">Reference proteome</keyword>
<sequence length="330" mass="37134">MDEYKRNKHQEGNSIMKKMLKFILISIGAILVAIGVFLAIVYTVNIVCNKVENGKIESYGQLVSVDGKNMNVTIQGKGEETVVLIPGYGTGAPGIDFKPLVEELAPFYKVVVIEPFGYGLSDVSDKERTIENIVAEIHECLQKLNINRYTLMGHSIAGIYGLEYVNKYEYEVSAFVGIDSSVPTQGGTDDEYPTGIYKFLKKSGFYRLIMKLAPDQHIALAVDDTTREQIRIISLKNAMNPNIISEGENFQHNFKAAETFKFPSNLPVIFFLEENNTDVEGWIPLHEEQIKNSVNGKLIELEGGHYLHHTKSKEIVENFRSFIEEVESNK</sequence>
<keyword evidence="1" id="KW-0812">Transmembrane</keyword>
<dbReference type="AlphaFoldDB" id="A0A168JDP7"/>